<dbReference type="PROSITE" id="PS51034">
    <property type="entry name" value="ZP_2"/>
    <property type="match status" value="1"/>
</dbReference>
<dbReference type="PANTHER" id="PTHR22907">
    <property type="entry name" value="GH04558P"/>
    <property type="match status" value="1"/>
</dbReference>
<dbReference type="AlphaFoldDB" id="A0A9D4SIZ6"/>
<sequence length="419" mass="47350">MTIQVNLSSLYGPTLSNSSRNQMANDEPYVYLEKLRSFSICRPKMEKYVATFQLSLQDDFYRCGTTKVHDQITGTRIFYNRIVVESKYDGTGIGQRSIYFKCSQPNLDQLLGFKVETSPLDDDDDDQVGNSSTQASRIKRESSSSSAWIQDSNGRLVNFTEIDLPENFMEAEVLDFTDNITARAPYPHLNLKVKRNGRFVNQSLNVAPGTPLEMIIYLDDESKHVYGLLASFMKVTDNSNRQQEVIVLNGCSIDPYIFGNFISNDGGDSISARFRAFKFPESNYVMFIGTVNVCLDKCQEVPCGNGIYALGRRRRRRSLPMEMPKDPNKVFEIEMMAYLRIGYSDEELAAKHIHRQSIIQATVTNATEMINTESIKNSPIVAHLIDDHRTSSMNIVSDAQFESLTSSSSTKLLHLCEKG</sequence>
<dbReference type="Proteomes" id="UP000828236">
    <property type="component" value="Unassembled WGS sequence"/>
</dbReference>
<keyword evidence="1" id="KW-0732">Signal</keyword>
<feature type="domain" description="ZP" evidence="3">
    <location>
        <begin position="1"/>
        <end position="310"/>
    </location>
</feature>
<dbReference type="InterPro" id="IPR001507">
    <property type="entry name" value="ZP_dom"/>
</dbReference>
<gene>
    <name evidence="4" type="ORF">HUG17_9631</name>
</gene>
<dbReference type="EMBL" id="SDOV01000003">
    <property type="protein sequence ID" value="KAH7642940.1"/>
    <property type="molecule type" value="Genomic_DNA"/>
</dbReference>
<reference evidence="4" key="1">
    <citation type="submission" date="2020-06" db="EMBL/GenBank/DDBJ databases">
        <authorList>
            <person name="Ji K."/>
            <person name="Li J."/>
        </authorList>
    </citation>
    <scope>NUCLEOTIDE SEQUENCE</scope>
    <source>
        <strain evidence="4">JKM2019</strain>
        <tissue evidence="4">Whole body</tissue>
    </source>
</reference>
<accession>A0A9D4SIZ6</accession>
<protein>
    <recommendedName>
        <fullName evidence="3">ZP domain-containing protein</fullName>
    </recommendedName>
</protein>
<feature type="region of interest" description="Disordered" evidence="2">
    <location>
        <begin position="118"/>
        <end position="144"/>
    </location>
</feature>
<name>A0A9D4SIZ6_DERFA</name>
<comment type="caution">
    <text evidence="4">The sequence shown here is derived from an EMBL/GenBank/DDBJ whole genome shotgun (WGS) entry which is preliminary data.</text>
</comment>
<evidence type="ECO:0000259" key="3">
    <source>
        <dbReference type="PROSITE" id="PS51034"/>
    </source>
</evidence>
<dbReference type="InterPro" id="IPR051962">
    <property type="entry name" value="Cuticlin"/>
</dbReference>
<evidence type="ECO:0000256" key="2">
    <source>
        <dbReference type="SAM" id="MobiDB-lite"/>
    </source>
</evidence>
<reference evidence="4" key="2">
    <citation type="journal article" date="2021" name="World Allergy Organ. J.">
        <title>Chromosome-level assembly of Dermatophagoides farinae genome and transcriptome reveals two novel allergens Der f 37 and Der f 39.</title>
        <authorList>
            <person name="Chen J."/>
            <person name="Cai Z."/>
            <person name="Fan D."/>
            <person name="Hu J."/>
            <person name="Hou Y."/>
            <person name="He Y."/>
            <person name="Zhang Z."/>
            <person name="Zhao Z."/>
            <person name="Gao P."/>
            <person name="Hu W."/>
            <person name="Sun J."/>
            <person name="Li J."/>
            <person name="Ji K."/>
        </authorList>
    </citation>
    <scope>NUCLEOTIDE SEQUENCE</scope>
    <source>
        <strain evidence="4">JKM2019</strain>
    </source>
</reference>
<evidence type="ECO:0000256" key="1">
    <source>
        <dbReference type="ARBA" id="ARBA00022729"/>
    </source>
</evidence>
<organism evidence="4">
    <name type="scientific">Dermatophagoides farinae</name>
    <name type="common">American house dust mite</name>
    <dbReference type="NCBI Taxonomy" id="6954"/>
    <lineage>
        <taxon>Eukaryota</taxon>
        <taxon>Metazoa</taxon>
        <taxon>Ecdysozoa</taxon>
        <taxon>Arthropoda</taxon>
        <taxon>Chelicerata</taxon>
        <taxon>Arachnida</taxon>
        <taxon>Acari</taxon>
        <taxon>Acariformes</taxon>
        <taxon>Sarcoptiformes</taxon>
        <taxon>Astigmata</taxon>
        <taxon>Psoroptidia</taxon>
        <taxon>Analgoidea</taxon>
        <taxon>Pyroglyphidae</taxon>
        <taxon>Dermatophagoidinae</taxon>
        <taxon>Dermatophagoides</taxon>
    </lineage>
</organism>
<dbReference type="PANTHER" id="PTHR22907:SF54">
    <property type="entry name" value="GH04558P"/>
    <property type="match status" value="1"/>
</dbReference>
<evidence type="ECO:0000313" key="4">
    <source>
        <dbReference type="EMBL" id="KAH7642940.1"/>
    </source>
</evidence>
<proteinExistence type="predicted"/>